<dbReference type="Pfam" id="PF00155">
    <property type="entry name" value="Aminotran_1_2"/>
    <property type="match status" value="1"/>
</dbReference>
<evidence type="ECO:0000256" key="4">
    <source>
        <dbReference type="ARBA" id="ARBA00011738"/>
    </source>
</evidence>
<evidence type="ECO:0000259" key="13">
    <source>
        <dbReference type="Pfam" id="PF00155"/>
    </source>
</evidence>
<evidence type="ECO:0000256" key="6">
    <source>
        <dbReference type="ARBA" id="ARBA00022679"/>
    </source>
</evidence>
<dbReference type="GO" id="GO:0030170">
    <property type="term" value="F:pyridoxal phosphate binding"/>
    <property type="evidence" value="ECO:0007669"/>
    <property type="project" value="InterPro"/>
</dbReference>
<accession>A0A256G6F5</accession>
<dbReference type="SUPFAM" id="SSF53383">
    <property type="entry name" value="PLP-dependent transferases"/>
    <property type="match status" value="1"/>
</dbReference>
<evidence type="ECO:0000313" key="15">
    <source>
        <dbReference type="Proteomes" id="UP000216188"/>
    </source>
</evidence>
<dbReference type="InterPro" id="IPR050087">
    <property type="entry name" value="AON_synthase_class-II"/>
</dbReference>
<sequence>MAIPITMEEPLAARMRINGRPVDYFCGTSYFCLHGHKDVIDAACAATRQYGLGPGTLALMPIYAELNAALCAWFATEDVVPMISGYISPMALLQGLRDDFDVVFVDQATHYSSRYAIAGLGKPVYQFRHLDSNSLSEALGLHLAARQRAVIVTAGVFPVTGALAPLADYRAVLETYDNCLLCVDDSHGVGVLGESGSGSLQHAGLEQEGNYLAGTLSKAFGALGGIVPANRMLAETIRQRSMIMRGASLPPPAAAAAAVAALKLLKAQPQMRANLQRNVLHLRGGLRRLGFAVDDSPVPIVSLRGAVDLEHLRRELDKRDIVVKITPAHGYSDAPDVPTMRLAVFSEHSPLQIDRLLSAIHEIV</sequence>
<gene>
    <name evidence="14" type="ORF">CEV34_4362</name>
</gene>
<dbReference type="InterPro" id="IPR001917">
    <property type="entry name" value="Aminotrans_II_pyridoxalP_BS"/>
</dbReference>
<dbReference type="GO" id="GO:0009102">
    <property type="term" value="P:biotin biosynthetic process"/>
    <property type="evidence" value="ECO:0007669"/>
    <property type="project" value="UniProtKB-KW"/>
</dbReference>
<evidence type="ECO:0000256" key="2">
    <source>
        <dbReference type="ARBA" id="ARBA00004746"/>
    </source>
</evidence>
<keyword evidence="15" id="KW-1185">Reference proteome</keyword>
<comment type="caution">
    <text evidence="14">The sequence shown here is derived from an EMBL/GenBank/DDBJ whole genome shotgun (WGS) entry which is preliminary data.</text>
</comment>
<evidence type="ECO:0000256" key="11">
    <source>
        <dbReference type="ARBA" id="ARBA00047715"/>
    </source>
</evidence>
<dbReference type="EMBL" id="NNRM01000044">
    <property type="protein sequence ID" value="OYR22530.1"/>
    <property type="molecule type" value="Genomic_DNA"/>
</dbReference>
<dbReference type="AlphaFoldDB" id="A0A256G6F5"/>
<dbReference type="Proteomes" id="UP000216188">
    <property type="component" value="Unassembled WGS sequence"/>
</dbReference>
<comment type="similarity">
    <text evidence="3">Belongs to the class-II pyridoxal-phosphate-dependent aminotransferase family. BioF subfamily.</text>
</comment>
<dbReference type="InterPro" id="IPR015424">
    <property type="entry name" value="PyrdxlP-dep_Trfase"/>
</dbReference>
<reference evidence="14 15" key="1">
    <citation type="submission" date="2017-07" db="EMBL/GenBank/DDBJ databases">
        <title>Phylogenetic study on the rhizospheric bacterium Ochrobactrum sp. A44.</title>
        <authorList>
            <person name="Krzyzanowska D.M."/>
            <person name="Ossowicki A."/>
            <person name="Rajewska M."/>
            <person name="Maciag T."/>
            <person name="Kaczynski Z."/>
            <person name="Czerwicka M."/>
            <person name="Jafra S."/>
        </authorList>
    </citation>
    <scope>NUCLEOTIDE SEQUENCE [LARGE SCALE GENOMIC DNA]</scope>
    <source>
        <strain evidence="14 15">CCUG 30717</strain>
    </source>
</reference>
<dbReference type="GO" id="GO:0008710">
    <property type="term" value="F:8-amino-7-oxononanoate synthase activity"/>
    <property type="evidence" value="ECO:0007669"/>
    <property type="project" value="UniProtKB-EC"/>
</dbReference>
<comment type="cofactor">
    <cofactor evidence="1 12">
        <name>pyridoxal 5'-phosphate</name>
        <dbReference type="ChEBI" id="CHEBI:597326"/>
    </cofactor>
</comment>
<dbReference type="Gene3D" id="3.40.640.10">
    <property type="entry name" value="Type I PLP-dependent aspartate aminotransferase-like (Major domain)"/>
    <property type="match status" value="1"/>
</dbReference>
<dbReference type="EC" id="2.3.1.47" evidence="5"/>
<name>A0A256G6F5_9HYPH</name>
<evidence type="ECO:0000256" key="1">
    <source>
        <dbReference type="ARBA" id="ARBA00001933"/>
    </source>
</evidence>
<dbReference type="PROSITE" id="PS00599">
    <property type="entry name" value="AA_TRANSFER_CLASS_2"/>
    <property type="match status" value="1"/>
</dbReference>
<comment type="subunit">
    <text evidence="4">Homodimer.</text>
</comment>
<proteinExistence type="inferred from homology"/>
<keyword evidence="7" id="KW-0093">Biotin biosynthesis</keyword>
<evidence type="ECO:0000256" key="12">
    <source>
        <dbReference type="RuleBase" id="RU003693"/>
    </source>
</evidence>
<dbReference type="GO" id="GO:0008483">
    <property type="term" value="F:transaminase activity"/>
    <property type="evidence" value="ECO:0007669"/>
    <property type="project" value="UniProtKB-KW"/>
</dbReference>
<dbReference type="Gene3D" id="3.90.1150.10">
    <property type="entry name" value="Aspartate Aminotransferase, domain 1"/>
    <property type="match status" value="1"/>
</dbReference>
<comment type="pathway">
    <text evidence="2">Cofactor biosynthesis; biotin biosynthesis.</text>
</comment>
<protein>
    <recommendedName>
        <fullName evidence="5">8-amino-7-oxononanoate synthase</fullName>
        <ecNumber evidence="5">2.3.1.47</ecNumber>
    </recommendedName>
    <alternativeName>
        <fullName evidence="9">7-keto-8-amino-pelargonic acid synthase</fullName>
    </alternativeName>
    <alternativeName>
        <fullName evidence="10">8-amino-7-ketopelargonate synthase</fullName>
    </alternativeName>
</protein>
<keyword evidence="14" id="KW-0032">Aminotransferase</keyword>
<dbReference type="RefSeq" id="WP_094544413.1">
    <property type="nucleotide sequence ID" value="NZ_JBHEEM010000004.1"/>
</dbReference>
<dbReference type="STRING" id="419475.A8A54_20590"/>
<evidence type="ECO:0000256" key="10">
    <source>
        <dbReference type="ARBA" id="ARBA00033381"/>
    </source>
</evidence>
<feature type="domain" description="Aminotransferase class I/classII large" evidence="13">
    <location>
        <begin position="37"/>
        <end position="360"/>
    </location>
</feature>
<organism evidence="14 15">
    <name type="scientific">Brucella pseudogrignonensis</name>
    <dbReference type="NCBI Taxonomy" id="419475"/>
    <lineage>
        <taxon>Bacteria</taxon>
        <taxon>Pseudomonadati</taxon>
        <taxon>Pseudomonadota</taxon>
        <taxon>Alphaproteobacteria</taxon>
        <taxon>Hyphomicrobiales</taxon>
        <taxon>Brucellaceae</taxon>
        <taxon>Brucella/Ochrobactrum group</taxon>
        <taxon>Brucella</taxon>
    </lineage>
</organism>
<evidence type="ECO:0000256" key="7">
    <source>
        <dbReference type="ARBA" id="ARBA00022756"/>
    </source>
</evidence>
<comment type="catalytic activity">
    <reaction evidence="11">
        <text>6-carboxyhexanoyl-[ACP] + L-alanine + H(+) = (8S)-8-amino-7-oxononanoate + holo-[ACP] + CO2</text>
        <dbReference type="Rhea" id="RHEA:42288"/>
        <dbReference type="Rhea" id="RHEA-COMP:9685"/>
        <dbReference type="Rhea" id="RHEA-COMP:9955"/>
        <dbReference type="ChEBI" id="CHEBI:15378"/>
        <dbReference type="ChEBI" id="CHEBI:16526"/>
        <dbReference type="ChEBI" id="CHEBI:57972"/>
        <dbReference type="ChEBI" id="CHEBI:64479"/>
        <dbReference type="ChEBI" id="CHEBI:78846"/>
        <dbReference type="ChEBI" id="CHEBI:149468"/>
        <dbReference type="EC" id="2.3.1.47"/>
    </reaction>
</comment>
<evidence type="ECO:0000256" key="3">
    <source>
        <dbReference type="ARBA" id="ARBA00010008"/>
    </source>
</evidence>
<dbReference type="PANTHER" id="PTHR13693">
    <property type="entry name" value="CLASS II AMINOTRANSFERASE/8-AMINO-7-OXONONANOATE SYNTHASE"/>
    <property type="match status" value="1"/>
</dbReference>
<evidence type="ECO:0000256" key="9">
    <source>
        <dbReference type="ARBA" id="ARBA00032610"/>
    </source>
</evidence>
<keyword evidence="6 14" id="KW-0808">Transferase</keyword>
<evidence type="ECO:0000313" key="14">
    <source>
        <dbReference type="EMBL" id="OYR22530.1"/>
    </source>
</evidence>
<dbReference type="InterPro" id="IPR004839">
    <property type="entry name" value="Aminotransferase_I/II_large"/>
</dbReference>
<dbReference type="PANTHER" id="PTHR13693:SF100">
    <property type="entry name" value="8-AMINO-7-OXONONANOATE SYNTHASE"/>
    <property type="match status" value="1"/>
</dbReference>
<evidence type="ECO:0000256" key="8">
    <source>
        <dbReference type="ARBA" id="ARBA00022898"/>
    </source>
</evidence>
<dbReference type="InterPro" id="IPR015421">
    <property type="entry name" value="PyrdxlP-dep_Trfase_major"/>
</dbReference>
<dbReference type="InterPro" id="IPR015422">
    <property type="entry name" value="PyrdxlP-dep_Trfase_small"/>
</dbReference>
<evidence type="ECO:0000256" key="5">
    <source>
        <dbReference type="ARBA" id="ARBA00013187"/>
    </source>
</evidence>
<keyword evidence="8 12" id="KW-0663">Pyridoxal phosphate</keyword>